<dbReference type="OrthoDB" id="928769at2"/>
<name>A0A418LWJ6_9BACT</name>
<protein>
    <submittedName>
        <fullName evidence="1">ScyD/ScyE family protein</fullName>
    </submittedName>
</protein>
<sequence length="338" mass="36005">MHCKLPILSFFLVGGLLSGCQDHRVTAPDVQLTTTTLATGLVGLIGVETDASGRVFVTEQGTGKDDGRVSEITPDGKVHPVITGLYSFVRPDNELDATDHLLVVDGVLYILNAKGLYTFNLSSYKTGNAPIPAASLTPETIQQFVINYNFTEDTGESHPYNMIQGPDGALYFTDAAANAIVRRSGPNQFAVVTAVPGIPNPNPAGPPPGPPFVQSVPTGITYDGRQFAISTLLGFPFPAGKALIYRMDLTGKLTVFQQTFNSLVDIENDGNGNYLALEFAAFGAMGWTPNTGRLLRAKGTSSDVLLDKLNMPTDLKVVDAHTAYLTSMGDGTVSKITF</sequence>
<dbReference type="SUPFAM" id="SSF101898">
    <property type="entry name" value="NHL repeat"/>
    <property type="match status" value="1"/>
</dbReference>
<dbReference type="NCBIfam" id="NF033206">
    <property type="entry name" value="ScyE_fam"/>
    <property type="match status" value="1"/>
</dbReference>
<dbReference type="Gene3D" id="2.130.10.10">
    <property type="entry name" value="YVTN repeat-like/Quinoprotein amine dehydrogenase"/>
    <property type="match status" value="1"/>
</dbReference>
<dbReference type="InterPro" id="IPR015943">
    <property type="entry name" value="WD40/YVTN_repeat-like_dom_sf"/>
</dbReference>
<dbReference type="RefSeq" id="WP_119671776.1">
    <property type="nucleotide sequence ID" value="NZ_QXED01000017.1"/>
</dbReference>
<comment type="caution">
    <text evidence="1">The sequence shown here is derived from an EMBL/GenBank/DDBJ whole genome shotgun (WGS) entry which is preliminary data.</text>
</comment>
<gene>
    <name evidence="1" type="ORF">DYU11_31490</name>
</gene>
<dbReference type="EMBL" id="QXED01000017">
    <property type="protein sequence ID" value="RIV17569.1"/>
    <property type="molecule type" value="Genomic_DNA"/>
</dbReference>
<proteinExistence type="predicted"/>
<reference evidence="1 2" key="1">
    <citation type="submission" date="2018-08" db="EMBL/GenBank/DDBJ databases">
        <title>Fibrisoma montanum sp. nov., isolated from Danxia mountain soil.</title>
        <authorList>
            <person name="Huang Y."/>
        </authorList>
    </citation>
    <scope>NUCLEOTIDE SEQUENCE [LARGE SCALE GENOMIC DNA]</scope>
    <source>
        <strain evidence="1 2">HYT19</strain>
    </source>
</reference>
<dbReference type="AlphaFoldDB" id="A0A418LWJ6"/>
<organism evidence="1 2">
    <name type="scientific">Fibrisoma montanum</name>
    <dbReference type="NCBI Taxonomy" id="2305895"/>
    <lineage>
        <taxon>Bacteria</taxon>
        <taxon>Pseudomonadati</taxon>
        <taxon>Bacteroidota</taxon>
        <taxon>Cytophagia</taxon>
        <taxon>Cytophagales</taxon>
        <taxon>Spirosomataceae</taxon>
        <taxon>Fibrisoma</taxon>
    </lineage>
</organism>
<evidence type="ECO:0000313" key="2">
    <source>
        <dbReference type="Proteomes" id="UP000283523"/>
    </source>
</evidence>
<keyword evidence="2" id="KW-1185">Reference proteome</keyword>
<dbReference type="InterPro" id="IPR048031">
    <property type="entry name" value="ScyD/ScyE-like"/>
</dbReference>
<dbReference type="PROSITE" id="PS51257">
    <property type="entry name" value="PROKAR_LIPOPROTEIN"/>
    <property type="match status" value="1"/>
</dbReference>
<evidence type="ECO:0000313" key="1">
    <source>
        <dbReference type="EMBL" id="RIV17569.1"/>
    </source>
</evidence>
<dbReference type="Proteomes" id="UP000283523">
    <property type="component" value="Unassembled WGS sequence"/>
</dbReference>
<accession>A0A418LWJ6</accession>